<evidence type="ECO:0000313" key="2">
    <source>
        <dbReference type="Proteomes" id="UP001056120"/>
    </source>
</evidence>
<reference evidence="1 2" key="2">
    <citation type="journal article" date="2022" name="Mol. Ecol. Resour.">
        <title>The genomes of chicory, endive, great burdock and yacon provide insights into Asteraceae paleo-polyploidization history and plant inulin production.</title>
        <authorList>
            <person name="Fan W."/>
            <person name="Wang S."/>
            <person name="Wang H."/>
            <person name="Wang A."/>
            <person name="Jiang F."/>
            <person name="Liu H."/>
            <person name="Zhao H."/>
            <person name="Xu D."/>
            <person name="Zhang Y."/>
        </authorList>
    </citation>
    <scope>NUCLEOTIDE SEQUENCE [LARGE SCALE GENOMIC DNA]</scope>
    <source>
        <strain evidence="2">cv. Yunnan</strain>
        <tissue evidence="1">Leaves</tissue>
    </source>
</reference>
<evidence type="ECO:0000313" key="1">
    <source>
        <dbReference type="EMBL" id="KAI3796940.1"/>
    </source>
</evidence>
<dbReference type="EMBL" id="CM042029">
    <property type="protein sequence ID" value="KAI3796940.1"/>
    <property type="molecule type" value="Genomic_DNA"/>
</dbReference>
<reference evidence="2" key="1">
    <citation type="journal article" date="2022" name="Mol. Ecol. Resour.">
        <title>The genomes of chicory, endive, great burdock and yacon provide insights into Asteraceae palaeo-polyploidization history and plant inulin production.</title>
        <authorList>
            <person name="Fan W."/>
            <person name="Wang S."/>
            <person name="Wang H."/>
            <person name="Wang A."/>
            <person name="Jiang F."/>
            <person name="Liu H."/>
            <person name="Zhao H."/>
            <person name="Xu D."/>
            <person name="Zhang Y."/>
        </authorList>
    </citation>
    <scope>NUCLEOTIDE SEQUENCE [LARGE SCALE GENOMIC DNA]</scope>
    <source>
        <strain evidence="2">cv. Yunnan</strain>
    </source>
</reference>
<comment type="caution">
    <text evidence="1">The sequence shown here is derived from an EMBL/GenBank/DDBJ whole genome shotgun (WGS) entry which is preliminary data.</text>
</comment>
<gene>
    <name evidence="1" type="ORF">L1987_39627</name>
</gene>
<name>A0ACB9HP96_9ASTR</name>
<sequence>MGETVRIVSERCKSSLYKRDVTIIHCLDRFDFQLLTSKLKLLSVFLFGFKQWHMINSCIRYTSMKRYYLPPTTFLMKISSPNVH</sequence>
<organism evidence="1 2">
    <name type="scientific">Smallanthus sonchifolius</name>
    <dbReference type="NCBI Taxonomy" id="185202"/>
    <lineage>
        <taxon>Eukaryota</taxon>
        <taxon>Viridiplantae</taxon>
        <taxon>Streptophyta</taxon>
        <taxon>Embryophyta</taxon>
        <taxon>Tracheophyta</taxon>
        <taxon>Spermatophyta</taxon>
        <taxon>Magnoliopsida</taxon>
        <taxon>eudicotyledons</taxon>
        <taxon>Gunneridae</taxon>
        <taxon>Pentapetalae</taxon>
        <taxon>asterids</taxon>
        <taxon>campanulids</taxon>
        <taxon>Asterales</taxon>
        <taxon>Asteraceae</taxon>
        <taxon>Asteroideae</taxon>
        <taxon>Heliantheae alliance</taxon>
        <taxon>Millerieae</taxon>
        <taxon>Smallanthus</taxon>
    </lineage>
</organism>
<keyword evidence="2" id="KW-1185">Reference proteome</keyword>
<dbReference type="Proteomes" id="UP001056120">
    <property type="component" value="Linkage Group LG12"/>
</dbReference>
<proteinExistence type="predicted"/>
<protein>
    <submittedName>
        <fullName evidence="1">Uncharacterized protein</fullName>
    </submittedName>
</protein>
<accession>A0ACB9HP96</accession>